<dbReference type="Gramene" id="Vigun10g122300.1.v1.2">
    <property type="protein sequence ID" value="Vigun10g122300.1.v1.2.CDS.1"/>
    <property type="gene ID" value="Vigun10g122300.v1.2"/>
</dbReference>
<dbReference type="OrthoDB" id="884464at2759"/>
<proteinExistence type="predicted"/>
<sequence length="183" mass="20373">MEAKQQKLTLEITVMSGENISVDRNSVSDEVYVVVRAESLKCCTTQMKNGDDGVHAWNEKLLLEVPSYARSVTFEVQCKKYKGFRPVGVARIALSDLLLAKNNNVLSESVSQMFCYGLRSWEGRRNGVLHFAVKVVDNLSAQAKPEKDIEMVSCRGFENEVTGFHVNPKNSSHGITAIPVKVH</sequence>
<dbReference type="Gramene" id="Vigun10g122200.1.v1.2">
    <property type="protein sequence ID" value="Vigun10g122200.1.v1.2.CDS.1"/>
    <property type="gene ID" value="Vigun10g122200.v1.2"/>
</dbReference>
<feature type="domain" description="C2" evidence="1">
    <location>
        <begin position="1"/>
        <end position="107"/>
    </location>
</feature>
<organism evidence="3 4">
    <name type="scientific">Vigna unguiculata</name>
    <name type="common">Cowpea</name>
    <dbReference type="NCBI Taxonomy" id="3917"/>
    <lineage>
        <taxon>Eukaryota</taxon>
        <taxon>Viridiplantae</taxon>
        <taxon>Streptophyta</taxon>
        <taxon>Embryophyta</taxon>
        <taxon>Tracheophyta</taxon>
        <taxon>Spermatophyta</taxon>
        <taxon>Magnoliopsida</taxon>
        <taxon>eudicotyledons</taxon>
        <taxon>Gunneridae</taxon>
        <taxon>Pentapetalae</taxon>
        <taxon>rosids</taxon>
        <taxon>fabids</taxon>
        <taxon>Fabales</taxon>
        <taxon>Fabaceae</taxon>
        <taxon>Papilionoideae</taxon>
        <taxon>50 kb inversion clade</taxon>
        <taxon>NPAAA clade</taxon>
        <taxon>indigoferoid/millettioid clade</taxon>
        <taxon>Phaseoleae</taxon>
        <taxon>Vigna</taxon>
    </lineage>
</organism>
<dbReference type="Gene3D" id="2.60.40.150">
    <property type="entry name" value="C2 domain"/>
    <property type="match status" value="1"/>
</dbReference>
<dbReference type="Proteomes" id="UP000501690">
    <property type="component" value="Linkage Group LG8"/>
</dbReference>
<evidence type="ECO:0000313" key="2">
    <source>
        <dbReference type="EMBL" id="QCE02802.1"/>
    </source>
</evidence>
<dbReference type="Pfam" id="PF00168">
    <property type="entry name" value="C2"/>
    <property type="match status" value="1"/>
</dbReference>
<dbReference type="InterPro" id="IPR035892">
    <property type="entry name" value="C2_domain_sf"/>
</dbReference>
<dbReference type="PANTHER" id="PTHR32246:SF64">
    <property type="entry name" value="C2 DOMAIN PROTEIN"/>
    <property type="match status" value="1"/>
</dbReference>
<dbReference type="AlphaFoldDB" id="A0A4D6MPW2"/>
<evidence type="ECO:0000313" key="3">
    <source>
        <dbReference type="EMBL" id="QCE02804.1"/>
    </source>
</evidence>
<accession>A0A4D6MPW2</accession>
<dbReference type="SMART" id="SM00239">
    <property type="entry name" value="C2"/>
    <property type="match status" value="1"/>
</dbReference>
<protein>
    <recommendedName>
        <fullName evidence="1">C2 domain-containing protein</fullName>
    </recommendedName>
</protein>
<dbReference type="PANTHER" id="PTHR32246">
    <property type="entry name" value="INGRESSION PROTEIN FIC1"/>
    <property type="match status" value="1"/>
</dbReference>
<dbReference type="SUPFAM" id="SSF49562">
    <property type="entry name" value="C2 domain (Calcium/lipid-binding domain, CaLB)"/>
    <property type="match status" value="1"/>
</dbReference>
<reference evidence="3 4" key="1">
    <citation type="submission" date="2019-04" db="EMBL/GenBank/DDBJ databases">
        <title>An improved genome assembly and genetic linkage map for asparagus bean, Vigna unguiculata ssp. sesquipedialis.</title>
        <authorList>
            <person name="Xia Q."/>
            <person name="Zhang R."/>
            <person name="Dong Y."/>
        </authorList>
    </citation>
    <scope>NUCLEOTIDE SEQUENCE [LARGE SCALE GENOMIC DNA]</scope>
    <source>
        <tissue evidence="3">Leaf</tissue>
    </source>
</reference>
<dbReference type="EMBL" id="CP039352">
    <property type="protein sequence ID" value="QCE02802.1"/>
    <property type="molecule type" value="Genomic_DNA"/>
</dbReference>
<dbReference type="PROSITE" id="PS50004">
    <property type="entry name" value="C2"/>
    <property type="match status" value="1"/>
</dbReference>
<dbReference type="InterPro" id="IPR000008">
    <property type="entry name" value="C2_dom"/>
</dbReference>
<evidence type="ECO:0000259" key="1">
    <source>
        <dbReference type="PROSITE" id="PS50004"/>
    </source>
</evidence>
<gene>
    <name evidence="2" type="ORF">DEO72_LG8g817</name>
    <name evidence="3" type="ORF">DEO72_LG8g819</name>
</gene>
<evidence type="ECO:0000313" key="4">
    <source>
        <dbReference type="Proteomes" id="UP000501690"/>
    </source>
</evidence>
<keyword evidence="4" id="KW-1185">Reference proteome</keyword>
<dbReference type="EMBL" id="CP039352">
    <property type="protein sequence ID" value="QCE02804.1"/>
    <property type="molecule type" value="Genomic_DNA"/>
</dbReference>
<name>A0A4D6MPW2_VIGUN</name>